<comment type="caution">
    <text evidence="3">The sequence shown here is derived from an EMBL/GenBank/DDBJ whole genome shotgun (WGS) entry which is preliminary data.</text>
</comment>
<dbReference type="RefSeq" id="WP_109230008.1">
    <property type="nucleotide sequence ID" value="NZ_PYHR01000002.1"/>
</dbReference>
<evidence type="ECO:0000256" key="2">
    <source>
        <dbReference type="SAM" id="Phobius"/>
    </source>
</evidence>
<feature type="compositionally biased region" description="Low complexity" evidence="1">
    <location>
        <begin position="70"/>
        <end position="83"/>
    </location>
</feature>
<feature type="region of interest" description="Disordered" evidence="1">
    <location>
        <begin position="57"/>
        <end position="96"/>
    </location>
</feature>
<gene>
    <name evidence="3" type="ORF">C8046_14230</name>
</gene>
<dbReference type="EMBL" id="PYHR01000002">
    <property type="protein sequence ID" value="PWD51628.1"/>
    <property type="molecule type" value="Genomic_DNA"/>
</dbReference>
<evidence type="ECO:0000313" key="3">
    <source>
        <dbReference type="EMBL" id="PWD51628.1"/>
    </source>
</evidence>
<protein>
    <submittedName>
        <fullName evidence="3">Uncharacterized protein</fullName>
    </submittedName>
</protein>
<feature type="transmembrane region" description="Helical" evidence="2">
    <location>
        <begin position="39"/>
        <end position="57"/>
    </location>
</feature>
<keyword evidence="4" id="KW-1185">Reference proteome</keyword>
<keyword evidence="2" id="KW-1133">Transmembrane helix</keyword>
<sequence>MPPTTPRRLALTVIAASCLGLVLGALLHTAGTHQSENALLWSLAGLTLGTGLLAAGAKERTPRPSGGQVARGARSSLAPARPSARGHHGSMTSGPIAVNDVSTLGARLEFGDSGVGAWPADGTLTLSDGSSVVWEGPMSDAAMRTAEAVWTTRARARSLTGSEKRAVLEAAVNSEASRLGLHPRWSTASVDVDDLTASASLSVSDASTDLMARPPLRHRNGPAR</sequence>
<proteinExistence type="predicted"/>
<keyword evidence="2" id="KW-0812">Transmembrane</keyword>
<evidence type="ECO:0000256" key="1">
    <source>
        <dbReference type="SAM" id="MobiDB-lite"/>
    </source>
</evidence>
<name>A0A2U1ZXB8_9MICO</name>
<dbReference type="Proteomes" id="UP000245166">
    <property type="component" value="Unassembled WGS sequence"/>
</dbReference>
<organism evidence="3 4">
    <name type="scientific">Serinibacter arcticus</name>
    <dbReference type="NCBI Taxonomy" id="1655435"/>
    <lineage>
        <taxon>Bacteria</taxon>
        <taxon>Bacillati</taxon>
        <taxon>Actinomycetota</taxon>
        <taxon>Actinomycetes</taxon>
        <taxon>Micrococcales</taxon>
        <taxon>Beutenbergiaceae</taxon>
        <taxon>Serinibacter</taxon>
    </lineage>
</organism>
<evidence type="ECO:0000313" key="4">
    <source>
        <dbReference type="Proteomes" id="UP000245166"/>
    </source>
</evidence>
<accession>A0A2U1ZXB8</accession>
<dbReference type="AlphaFoldDB" id="A0A2U1ZXB8"/>
<keyword evidence="2" id="KW-0472">Membrane</keyword>
<reference evidence="3 4" key="1">
    <citation type="submission" date="2018-03" db="EMBL/GenBank/DDBJ databases">
        <title>Genome assembly of novel Miniimonas species PCH200.</title>
        <authorList>
            <person name="Thakur V."/>
            <person name="Kumar V."/>
            <person name="Singh D."/>
        </authorList>
    </citation>
    <scope>NUCLEOTIDE SEQUENCE [LARGE SCALE GENOMIC DNA]</scope>
    <source>
        <strain evidence="3 4">PCH200</strain>
    </source>
</reference>